<gene>
    <name evidence="2" type="ORF">BDV40DRAFT_288823</name>
</gene>
<sequence>MSDSSKRGRSDGTWIAELDICLAKGAEIPEGDTHLLERLARNETPSDLRSEACLSLAADWLDKCSRDHPECDADKNKQAFLPTRIIDVGSPTTPPHLHVTGDGETGKWVALSYCGSADSSFTLNASSFNNLRSGLPLADFPPTLQDAVLVTRALGLRYLWVDALCTFQDNSNDLTVEVSKTSQVYSNAVVTIAATSAETLDDGFLDKREPHFNCSFPWRRQDHPDSVEDGCRTCPVFFRRGRSPLNKDRPRDSRWATSGWTLQEELLSKRLLYYTRREMIWQCRAGKATEPEEEPTRDPTLFSMVKELQDGSDSSEDSKRSMAAKYKVWYEVLKEYVARDLTSENDCLPAISAIADSFHTQLEEQYCAGLWRGDLLFGLLWSLHCSSGGSGPPGRMLRRALLRLFDYQDKHPTLPARKPLTGVSKNRGPSWSWVGADDLAGITWPRESGTFDYLATVVHVEVRDKTHDGFGSIEGMALTLDAPYRHLGLRLGTYSRSPRNPISLVQRALTRLSPLARTRKLAEIALMRPDCLASTTTSGSVIVPSRSKEFTLIQLAKTSIGPRPVLYVLVLQRQKRDKANGAGPQRYRRVGLLRLMPSQPDNDDYIGEAMTDLLEGVAYREVTKKEWPVGTFVID</sequence>
<dbReference type="InterPro" id="IPR010730">
    <property type="entry name" value="HET"/>
</dbReference>
<keyword evidence="3" id="KW-1185">Reference proteome</keyword>
<evidence type="ECO:0000313" key="3">
    <source>
        <dbReference type="Proteomes" id="UP000326950"/>
    </source>
</evidence>
<dbReference type="AlphaFoldDB" id="A0A5N6UU09"/>
<reference evidence="2 3" key="1">
    <citation type="submission" date="2019-04" db="EMBL/GenBank/DDBJ databases">
        <title>Friends and foes A comparative genomics study of 23 Aspergillus species from section Flavi.</title>
        <authorList>
            <consortium name="DOE Joint Genome Institute"/>
            <person name="Kjaerbolling I."/>
            <person name="Vesth T."/>
            <person name="Frisvad J.C."/>
            <person name="Nybo J.L."/>
            <person name="Theobald S."/>
            <person name="Kildgaard S."/>
            <person name="Isbrandt T."/>
            <person name="Kuo A."/>
            <person name="Sato A."/>
            <person name="Lyhne E.K."/>
            <person name="Kogle M.E."/>
            <person name="Wiebenga A."/>
            <person name="Kun R.S."/>
            <person name="Lubbers R.J."/>
            <person name="Makela M.R."/>
            <person name="Barry K."/>
            <person name="Chovatia M."/>
            <person name="Clum A."/>
            <person name="Daum C."/>
            <person name="Haridas S."/>
            <person name="He G."/>
            <person name="LaButti K."/>
            <person name="Lipzen A."/>
            <person name="Mondo S."/>
            <person name="Riley R."/>
            <person name="Salamov A."/>
            <person name="Simmons B.A."/>
            <person name="Magnuson J.K."/>
            <person name="Henrissat B."/>
            <person name="Mortensen U.H."/>
            <person name="Larsen T.O."/>
            <person name="Devries R.P."/>
            <person name="Grigoriev I.V."/>
            <person name="Machida M."/>
            <person name="Baker S.E."/>
            <person name="Andersen M.R."/>
        </authorList>
    </citation>
    <scope>NUCLEOTIDE SEQUENCE [LARGE SCALE GENOMIC DNA]</scope>
    <source>
        <strain evidence="2 3">CBS 117626</strain>
    </source>
</reference>
<accession>A0A5N6UU09</accession>
<dbReference type="PANTHER" id="PTHR33112:SF16">
    <property type="entry name" value="HETEROKARYON INCOMPATIBILITY DOMAIN-CONTAINING PROTEIN"/>
    <property type="match status" value="1"/>
</dbReference>
<dbReference type="Pfam" id="PF06985">
    <property type="entry name" value="HET"/>
    <property type="match status" value="1"/>
</dbReference>
<evidence type="ECO:0000259" key="1">
    <source>
        <dbReference type="Pfam" id="PF06985"/>
    </source>
</evidence>
<dbReference type="EMBL" id="ML738633">
    <property type="protein sequence ID" value="KAE8162125.1"/>
    <property type="molecule type" value="Genomic_DNA"/>
</dbReference>
<dbReference type="PANTHER" id="PTHR33112">
    <property type="entry name" value="DOMAIN PROTEIN, PUTATIVE-RELATED"/>
    <property type="match status" value="1"/>
</dbReference>
<evidence type="ECO:0000313" key="2">
    <source>
        <dbReference type="EMBL" id="KAE8162125.1"/>
    </source>
</evidence>
<dbReference type="OrthoDB" id="5125733at2759"/>
<feature type="domain" description="Heterokaryon incompatibility" evidence="1">
    <location>
        <begin position="108"/>
        <end position="264"/>
    </location>
</feature>
<proteinExistence type="predicted"/>
<dbReference type="Proteomes" id="UP000326950">
    <property type="component" value="Unassembled WGS sequence"/>
</dbReference>
<protein>
    <submittedName>
        <fullName evidence="2">Heterokaryon incompatibility protein-domain-containing protein</fullName>
    </submittedName>
</protein>
<organism evidence="2 3">
    <name type="scientific">Aspergillus tamarii</name>
    <dbReference type="NCBI Taxonomy" id="41984"/>
    <lineage>
        <taxon>Eukaryota</taxon>
        <taxon>Fungi</taxon>
        <taxon>Dikarya</taxon>
        <taxon>Ascomycota</taxon>
        <taxon>Pezizomycotina</taxon>
        <taxon>Eurotiomycetes</taxon>
        <taxon>Eurotiomycetidae</taxon>
        <taxon>Eurotiales</taxon>
        <taxon>Aspergillaceae</taxon>
        <taxon>Aspergillus</taxon>
        <taxon>Aspergillus subgen. Circumdati</taxon>
    </lineage>
</organism>
<name>A0A5N6UU09_ASPTM</name>